<reference evidence="1" key="1">
    <citation type="submission" date="2022-10" db="EMBL/GenBank/DDBJ databases">
        <authorList>
            <person name="Hyden B.L."/>
            <person name="Feng K."/>
            <person name="Yates T."/>
            <person name="Jawdy S."/>
            <person name="Smart L.B."/>
            <person name="Muchero W."/>
        </authorList>
    </citation>
    <scope>NUCLEOTIDE SEQUENCE</scope>
    <source>
        <tissue evidence="1">Shoot tip</tissue>
    </source>
</reference>
<name>A0ABQ9AK48_9ROSI</name>
<dbReference type="EMBL" id="JAPFFI010000018">
    <property type="protein sequence ID" value="KAJ6348627.1"/>
    <property type="molecule type" value="Genomic_DNA"/>
</dbReference>
<evidence type="ECO:0000313" key="1">
    <source>
        <dbReference type="EMBL" id="KAJ6348627.1"/>
    </source>
</evidence>
<reference evidence="1" key="2">
    <citation type="journal article" date="2023" name="Int. J. Mol. Sci.">
        <title>De Novo Assembly and Annotation of 11 Diverse Shrub Willow (Salix) Genomes Reveals Novel Gene Organization in Sex-Linked Regions.</title>
        <authorList>
            <person name="Hyden B."/>
            <person name="Feng K."/>
            <person name="Yates T.B."/>
            <person name="Jawdy S."/>
            <person name="Cereghino C."/>
            <person name="Smart L.B."/>
            <person name="Muchero W."/>
        </authorList>
    </citation>
    <scope>NUCLEOTIDE SEQUENCE</scope>
    <source>
        <tissue evidence="1">Shoot tip</tissue>
    </source>
</reference>
<organism evidence="1 2">
    <name type="scientific">Salix suchowensis</name>
    <dbReference type="NCBI Taxonomy" id="1278906"/>
    <lineage>
        <taxon>Eukaryota</taxon>
        <taxon>Viridiplantae</taxon>
        <taxon>Streptophyta</taxon>
        <taxon>Embryophyta</taxon>
        <taxon>Tracheophyta</taxon>
        <taxon>Spermatophyta</taxon>
        <taxon>Magnoliopsida</taxon>
        <taxon>eudicotyledons</taxon>
        <taxon>Gunneridae</taxon>
        <taxon>Pentapetalae</taxon>
        <taxon>rosids</taxon>
        <taxon>fabids</taxon>
        <taxon>Malpighiales</taxon>
        <taxon>Salicaceae</taxon>
        <taxon>Saliceae</taxon>
        <taxon>Salix</taxon>
    </lineage>
</organism>
<protein>
    <submittedName>
        <fullName evidence="1">Uncharacterized protein</fullName>
    </submittedName>
</protein>
<keyword evidence="2" id="KW-1185">Reference proteome</keyword>
<dbReference type="Proteomes" id="UP001141253">
    <property type="component" value="Chromosome 19"/>
</dbReference>
<accession>A0ABQ9AK48</accession>
<comment type="caution">
    <text evidence="1">The sequence shown here is derived from an EMBL/GenBank/DDBJ whole genome shotgun (WGS) entry which is preliminary data.</text>
</comment>
<evidence type="ECO:0000313" key="2">
    <source>
        <dbReference type="Proteomes" id="UP001141253"/>
    </source>
</evidence>
<gene>
    <name evidence="1" type="ORF">OIU77_006243</name>
</gene>
<sequence length="52" mass="6046">MLHQFLFLQNQTGYGAKSVSNTSAEQVGFDLRMFFFINFTSILPIHYLPYVL</sequence>
<proteinExistence type="predicted"/>